<proteinExistence type="predicted"/>
<protein>
    <recommendedName>
        <fullName evidence="1">DUF2061 domain-containing protein</fullName>
    </recommendedName>
</protein>
<dbReference type="KEGG" id="grs:C7S20_17505"/>
<feature type="domain" description="DUF2061" evidence="1">
    <location>
        <begin position="77"/>
        <end position="127"/>
    </location>
</feature>
<organism evidence="2 3">
    <name type="scientific">Christiangramia fulva</name>
    <dbReference type="NCBI Taxonomy" id="2126553"/>
    <lineage>
        <taxon>Bacteria</taxon>
        <taxon>Pseudomonadati</taxon>
        <taxon>Bacteroidota</taxon>
        <taxon>Flavobacteriia</taxon>
        <taxon>Flavobacteriales</taxon>
        <taxon>Flavobacteriaceae</taxon>
        <taxon>Christiangramia</taxon>
    </lineage>
</organism>
<dbReference type="EMBL" id="CP028136">
    <property type="protein sequence ID" value="AVR46914.1"/>
    <property type="molecule type" value="Genomic_DNA"/>
</dbReference>
<gene>
    <name evidence="2" type="ORF">C7S20_17505</name>
</gene>
<evidence type="ECO:0000313" key="3">
    <source>
        <dbReference type="Proteomes" id="UP000241507"/>
    </source>
</evidence>
<keyword evidence="3" id="KW-1185">Reference proteome</keyword>
<accession>A0A2R3Z9Q6</accession>
<dbReference type="Pfam" id="PF09834">
    <property type="entry name" value="DUF2061"/>
    <property type="match status" value="2"/>
</dbReference>
<dbReference type="InterPro" id="IPR018638">
    <property type="entry name" value="DUF2061_membrane"/>
</dbReference>
<dbReference type="Proteomes" id="UP000241507">
    <property type="component" value="Chromosome"/>
</dbReference>
<feature type="domain" description="DUF2061" evidence="1">
    <location>
        <begin position="9"/>
        <end position="59"/>
    </location>
</feature>
<reference evidence="3" key="1">
    <citation type="submission" date="2018-03" db="EMBL/GenBank/DDBJ databases">
        <title>Gramella fulva sp. nov., isolated from a dry surface of tidal flat.</title>
        <authorList>
            <person name="Hwang S.H."/>
            <person name="Hwang W.M."/>
            <person name="Kang K."/>
            <person name="Ahn T.-Y."/>
        </authorList>
    </citation>
    <scope>NUCLEOTIDE SEQUENCE [LARGE SCALE GENOMIC DNA]</scope>
    <source>
        <strain evidence="3">SH35</strain>
    </source>
</reference>
<dbReference type="RefSeq" id="WP_107013685.1">
    <property type="nucleotide sequence ID" value="NZ_CP028136.1"/>
</dbReference>
<evidence type="ECO:0000313" key="2">
    <source>
        <dbReference type="EMBL" id="AVR46914.1"/>
    </source>
</evidence>
<evidence type="ECO:0000259" key="1">
    <source>
        <dbReference type="Pfam" id="PF09834"/>
    </source>
</evidence>
<dbReference type="AlphaFoldDB" id="A0A2R3Z9Q6"/>
<name>A0A2R3Z9Q6_9FLAO</name>
<sequence>MAKTYKRHIAKSVTWRIVGTLDTITLSWVITGNPWMGLKIGFTEVITKMVLYYLHERVWFNIKAGVTQNGDSRKRHIAKTVTWRIVGTLDTMTLAWILTGNPVTGLKIGVVEVFTKMLLYYLHERVWYHSDYGLEQRSSHEIKSKDEYSST</sequence>
<dbReference type="OrthoDB" id="197461at2"/>